<reference evidence="4" key="1">
    <citation type="submission" date="2016-06" db="EMBL/GenBank/DDBJ databases">
        <title>Parallel loss of symbiosis genes in relatives of nitrogen-fixing non-legume Parasponia.</title>
        <authorList>
            <person name="Van Velzen R."/>
            <person name="Holmer R."/>
            <person name="Bu F."/>
            <person name="Rutten L."/>
            <person name="Van Zeijl A."/>
            <person name="Liu W."/>
            <person name="Santuari L."/>
            <person name="Cao Q."/>
            <person name="Sharma T."/>
            <person name="Shen D."/>
            <person name="Roswanjaya Y."/>
            <person name="Wardhani T."/>
            <person name="Kalhor M.S."/>
            <person name="Jansen J."/>
            <person name="Van den Hoogen J."/>
            <person name="Gungor B."/>
            <person name="Hartog M."/>
            <person name="Hontelez J."/>
            <person name="Verver J."/>
            <person name="Yang W.-C."/>
            <person name="Schijlen E."/>
            <person name="Repin R."/>
            <person name="Schilthuizen M."/>
            <person name="Schranz E."/>
            <person name="Heidstra R."/>
            <person name="Miyata K."/>
            <person name="Fedorova E."/>
            <person name="Kohlen W."/>
            <person name="Bisseling T."/>
            <person name="Smit S."/>
            <person name="Geurts R."/>
        </authorList>
    </citation>
    <scope>NUCLEOTIDE SEQUENCE [LARGE SCALE GENOMIC DNA]</scope>
    <source>
        <strain evidence="4">cv. RG33-2</strain>
    </source>
</reference>
<gene>
    <name evidence="3" type="ORF">TorRG33x02_138220</name>
</gene>
<dbReference type="Proteomes" id="UP000237000">
    <property type="component" value="Unassembled WGS sequence"/>
</dbReference>
<organism evidence="3 4">
    <name type="scientific">Trema orientale</name>
    <name type="common">Charcoal tree</name>
    <name type="synonym">Celtis orientalis</name>
    <dbReference type="NCBI Taxonomy" id="63057"/>
    <lineage>
        <taxon>Eukaryota</taxon>
        <taxon>Viridiplantae</taxon>
        <taxon>Streptophyta</taxon>
        <taxon>Embryophyta</taxon>
        <taxon>Tracheophyta</taxon>
        <taxon>Spermatophyta</taxon>
        <taxon>Magnoliopsida</taxon>
        <taxon>eudicotyledons</taxon>
        <taxon>Gunneridae</taxon>
        <taxon>Pentapetalae</taxon>
        <taxon>rosids</taxon>
        <taxon>fabids</taxon>
        <taxon>Rosales</taxon>
        <taxon>Cannabaceae</taxon>
        <taxon>Trema</taxon>
    </lineage>
</organism>
<sequence>MSSLVKKSARLAKVKKLERAKMSNEQSMFLARLYPTEVDRDESSHLFFSSIMLTLLEWLFLLSPNGWLILANLRILYPKLGMNGPIPEEEKDDGAAKKLVKNEKTITELEIKRDDFKEKLDNTIVQLKELDQAKETTDKAEKQATAAEQKLLRGIQCFESFMHLGGIYCLVYILWCKHNNFDFTIFDNKALQLLTSFMPLEEEENGTDKLVVEDQPGVDAVDAEPSGKKNVEGN</sequence>
<name>A0A2P5EXU8_TREOI</name>
<dbReference type="AlphaFoldDB" id="A0A2P5EXU8"/>
<comment type="caution">
    <text evidence="3">The sequence shown here is derived from an EMBL/GenBank/DDBJ whole genome shotgun (WGS) entry which is preliminary data.</text>
</comment>
<evidence type="ECO:0000313" key="3">
    <source>
        <dbReference type="EMBL" id="PON90353.1"/>
    </source>
</evidence>
<protein>
    <submittedName>
        <fullName evidence="3">Uncharacterized protein</fullName>
    </submittedName>
</protein>
<accession>A0A2P5EXU8</accession>
<evidence type="ECO:0000256" key="2">
    <source>
        <dbReference type="SAM" id="MobiDB-lite"/>
    </source>
</evidence>
<dbReference type="EMBL" id="JXTC01000084">
    <property type="protein sequence ID" value="PON90353.1"/>
    <property type="molecule type" value="Genomic_DNA"/>
</dbReference>
<feature type="compositionally biased region" description="Basic and acidic residues" evidence="2">
    <location>
        <begin position="225"/>
        <end position="234"/>
    </location>
</feature>
<keyword evidence="4" id="KW-1185">Reference proteome</keyword>
<feature type="coiled-coil region" evidence="1">
    <location>
        <begin position="99"/>
        <end position="150"/>
    </location>
</feature>
<proteinExistence type="predicted"/>
<keyword evidence="1" id="KW-0175">Coiled coil</keyword>
<evidence type="ECO:0000256" key="1">
    <source>
        <dbReference type="SAM" id="Coils"/>
    </source>
</evidence>
<dbReference type="InParanoid" id="A0A2P5EXU8"/>
<evidence type="ECO:0000313" key="4">
    <source>
        <dbReference type="Proteomes" id="UP000237000"/>
    </source>
</evidence>
<feature type="region of interest" description="Disordered" evidence="2">
    <location>
        <begin position="205"/>
        <end position="234"/>
    </location>
</feature>